<evidence type="ECO:0000259" key="1">
    <source>
        <dbReference type="Pfam" id="PF06605"/>
    </source>
</evidence>
<gene>
    <name evidence="3" type="ORF">V3851_09630</name>
</gene>
<feature type="domain" description="Tail spike" evidence="1">
    <location>
        <begin position="96"/>
        <end position="190"/>
    </location>
</feature>
<accession>A0ABU7VRI1</accession>
<dbReference type="Pfam" id="PF06605">
    <property type="entry name" value="Prophage_tail"/>
    <property type="match status" value="1"/>
</dbReference>
<dbReference type="NCBIfam" id="TIGR01665">
    <property type="entry name" value="put_anti_recept"/>
    <property type="match status" value="1"/>
</dbReference>
<keyword evidence="4" id="KW-1185">Reference proteome</keyword>
<evidence type="ECO:0000313" key="4">
    <source>
        <dbReference type="Proteomes" id="UP001306950"/>
    </source>
</evidence>
<dbReference type="RefSeq" id="WP_331846304.1">
    <property type="nucleotide sequence ID" value="NZ_JAZHPZ010000003.1"/>
</dbReference>
<dbReference type="Pfam" id="PF18994">
    <property type="entry name" value="Prophage_tailD1"/>
    <property type="match status" value="1"/>
</dbReference>
<evidence type="ECO:0000259" key="2">
    <source>
        <dbReference type="Pfam" id="PF18994"/>
    </source>
</evidence>
<reference evidence="3 4" key="1">
    <citation type="submission" date="2024-02" db="EMBL/GenBank/DDBJ databases">
        <title>A nitrogen-fixing paenibacillus bacterium.</title>
        <authorList>
            <person name="Zhang W.L."/>
            <person name="Chen S.F."/>
        </authorList>
    </citation>
    <scope>NUCLEOTIDE SEQUENCE [LARGE SCALE GENOMIC DNA]</scope>
    <source>
        <strain evidence="3 4">M1</strain>
    </source>
</reference>
<evidence type="ECO:0000313" key="3">
    <source>
        <dbReference type="EMBL" id="MEF2966090.1"/>
    </source>
</evidence>
<dbReference type="InterPro" id="IPR007119">
    <property type="entry name" value="Phage_tail_spike_N"/>
</dbReference>
<comment type="caution">
    <text evidence="3">The sequence shown here is derived from an EMBL/GenBank/DDBJ whole genome shotgun (WGS) entry which is preliminary data.</text>
</comment>
<feature type="domain" description="Prophage endopeptidase tail N-terminal" evidence="2">
    <location>
        <begin position="3"/>
        <end position="82"/>
    </location>
</feature>
<dbReference type="Proteomes" id="UP001306950">
    <property type="component" value="Unassembled WGS sequence"/>
</dbReference>
<dbReference type="InterPro" id="IPR010572">
    <property type="entry name" value="Tail_dom"/>
</dbReference>
<dbReference type="EMBL" id="JAZHPZ010000003">
    <property type="protein sequence ID" value="MEF2966090.1"/>
    <property type="molecule type" value="Genomic_DNA"/>
</dbReference>
<sequence length="481" mass="52499">MITILNASKQPVAVLDDYFDDEISEQINGAYTLNFSVYLDDDKSPYIQIGNFAEAEGQWFNIIHHRRTRAESGEVVIAVECEQVAYDLLFTIFEGGFIHTGSPAVLLNRALEGTGFTVGTVQPTGLISVDLKEGVSARAVILEIAAQCGGELKFDKYSISLLTRRGQDRGVQFRLGKNLRGIVKDVNGQSGVVQTAYEIDVVELNTLPEFEGLEYFELGDTADAIDEELGINEAQRIIQYAFSPKRRINSKVVIANYIDGIQDTIYRIQTTTVGKDKWMYGVKIGPDDGIVIERYDKLARSIWNADEFRMQKGNGNGSYSDALYFDPINEEYEFTGIVRAGQFIGGSIEIGSNFSVDEDGHMIAEGAEFSGDISASTITGTEIEGGEIYGSYIYGAEIEGGTVIGATVMTGDVGERRVEMRSGYADIGIFSGSGNDNVFSILDNDTTVELLFEKSGFITSASGAIYINAPNGVYVNDVLIG</sequence>
<organism evidence="3 4">
    <name type="scientific">Paenibacillus haidiansis</name>
    <dbReference type="NCBI Taxonomy" id="1574488"/>
    <lineage>
        <taxon>Bacteria</taxon>
        <taxon>Bacillati</taxon>
        <taxon>Bacillota</taxon>
        <taxon>Bacilli</taxon>
        <taxon>Bacillales</taxon>
        <taxon>Paenibacillaceae</taxon>
        <taxon>Paenibacillus</taxon>
    </lineage>
</organism>
<name>A0ABU7VRI1_9BACL</name>
<protein>
    <submittedName>
        <fullName evidence="3">Prophage endopeptidase tail family protein</fullName>
    </submittedName>
</protein>
<dbReference type="InterPro" id="IPR044051">
    <property type="entry name" value="Prophage_tail_N"/>
</dbReference>
<proteinExistence type="predicted"/>